<dbReference type="SUPFAM" id="SSF48113">
    <property type="entry name" value="Heme-dependent peroxidases"/>
    <property type="match status" value="1"/>
</dbReference>
<dbReference type="SMART" id="SM00321">
    <property type="entry name" value="WSC"/>
    <property type="match status" value="2"/>
</dbReference>
<comment type="similarity">
    <text evidence="2">Belongs to the peroxidase family.</text>
</comment>
<gene>
    <name evidence="6" type="ORF">EJ05DRAFT_464357</name>
</gene>
<dbReference type="RefSeq" id="XP_033600962.1">
    <property type="nucleotide sequence ID" value="XM_033742745.1"/>
</dbReference>
<dbReference type="EMBL" id="ML996571">
    <property type="protein sequence ID" value="KAF2758511.1"/>
    <property type="molecule type" value="Genomic_DNA"/>
</dbReference>
<dbReference type="InterPro" id="IPR002016">
    <property type="entry name" value="Haem_peroxidase"/>
</dbReference>
<accession>A0A6A6WBM6</accession>
<keyword evidence="6" id="KW-0560">Oxidoreductase</keyword>
<dbReference type="PANTHER" id="PTHR45964">
    <property type="entry name" value="WSCD FAMILY MEMBER CG9164"/>
    <property type="match status" value="1"/>
</dbReference>
<dbReference type="InterPro" id="IPR010255">
    <property type="entry name" value="Haem_peroxidase_sf"/>
</dbReference>
<dbReference type="PRINTS" id="PR00458">
    <property type="entry name" value="PEROXIDASE"/>
</dbReference>
<feature type="domain" description="WSC" evidence="5">
    <location>
        <begin position="652"/>
        <end position="744"/>
    </location>
</feature>
<evidence type="ECO:0000259" key="5">
    <source>
        <dbReference type="PROSITE" id="PS51212"/>
    </source>
</evidence>
<dbReference type="InterPro" id="IPR002889">
    <property type="entry name" value="WSC_carb-bd"/>
</dbReference>
<dbReference type="OrthoDB" id="5985073at2759"/>
<evidence type="ECO:0000256" key="2">
    <source>
        <dbReference type="RuleBase" id="RU004241"/>
    </source>
</evidence>
<feature type="chain" id="PRO_5025614331" evidence="3">
    <location>
        <begin position="20"/>
        <end position="752"/>
    </location>
</feature>
<dbReference type="PROSITE" id="PS51212">
    <property type="entry name" value="WSC"/>
    <property type="match status" value="2"/>
</dbReference>
<keyword evidence="6" id="KW-0575">Peroxidase</keyword>
<evidence type="ECO:0000256" key="3">
    <source>
        <dbReference type="SAM" id="SignalP"/>
    </source>
</evidence>
<dbReference type="GO" id="GO:0006979">
    <property type="term" value="P:response to oxidative stress"/>
    <property type="evidence" value="ECO:0007669"/>
    <property type="project" value="InterPro"/>
</dbReference>
<keyword evidence="1" id="KW-0677">Repeat</keyword>
<dbReference type="GeneID" id="54483799"/>
<keyword evidence="3" id="KW-0732">Signal</keyword>
<dbReference type="PROSITE" id="PS50873">
    <property type="entry name" value="PEROXIDASE_4"/>
    <property type="match status" value="1"/>
</dbReference>
<evidence type="ECO:0000259" key="4">
    <source>
        <dbReference type="PROSITE" id="PS50873"/>
    </source>
</evidence>
<reference evidence="6" key="1">
    <citation type="journal article" date="2020" name="Stud. Mycol.">
        <title>101 Dothideomycetes genomes: a test case for predicting lifestyles and emergence of pathogens.</title>
        <authorList>
            <person name="Haridas S."/>
            <person name="Albert R."/>
            <person name="Binder M."/>
            <person name="Bloem J."/>
            <person name="Labutti K."/>
            <person name="Salamov A."/>
            <person name="Andreopoulos B."/>
            <person name="Baker S."/>
            <person name="Barry K."/>
            <person name="Bills G."/>
            <person name="Bluhm B."/>
            <person name="Cannon C."/>
            <person name="Castanera R."/>
            <person name="Culley D."/>
            <person name="Daum C."/>
            <person name="Ezra D."/>
            <person name="Gonzalez J."/>
            <person name="Henrissat B."/>
            <person name="Kuo A."/>
            <person name="Liang C."/>
            <person name="Lipzen A."/>
            <person name="Lutzoni F."/>
            <person name="Magnuson J."/>
            <person name="Mondo S."/>
            <person name="Nolan M."/>
            <person name="Ohm R."/>
            <person name="Pangilinan J."/>
            <person name="Park H.-J."/>
            <person name="Ramirez L."/>
            <person name="Alfaro M."/>
            <person name="Sun H."/>
            <person name="Tritt A."/>
            <person name="Yoshinaga Y."/>
            <person name="Zwiers L.-H."/>
            <person name="Turgeon B."/>
            <person name="Goodwin S."/>
            <person name="Spatafora J."/>
            <person name="Crous P."/>
            <person name="Grigoriev I."/>
        </authorList>
    </citation>
    <scope>NUCLEOTIDE SEQUENCE</scope>
    <source>
        <strain evidence="6">CBS 121739</strain>
    </source>
</reference>
<dbReference type="GO" id="GO:0020037">
    <property type="term" value="F:heme binding"/>
    <property type="evidence" value="ECO:0007669"/>
    <property type="project" value="InterPro"/>
</dbReference>
<proteinExistence type="inferred from homology"/>
<feature type="signal peptide" evidence="3">
    <location>
        <begin position="1"/>
        <end position="19"/>
    </location>
</feature>
<protein>
    <submittedName>
        <fullName evidence="6">Heme peroxidase</fullName>
    </submittedName>
</protein>
<dbReference type="PANTHER" id="PTHR45964:SF9">
    <property type="entry name" value="SULFOTRANSFERASE"/>
    <property type="match status" value="1"/>
</dbReference>
<dbReference type="Proteomes" id="UP000799437">
    <property type="component" value="Unassembled WGS sequence"/>
</dbReference>
<dbReference type="GO" id="GO:0004601">
    <property type="term" value="F:peroxidase activity"/>
    <property type="evidence" value="ECO:0007669"/>
    <property type="project" value="UniProtKB-KW"/>
</dbReference>
<dbReference type="InterPro" id="IPR051589">
    <property type="entry name" value="Sialate-O-sulfotransferase"/>
</dbReference>
<organism evidence="6 7">
    <name type="scientific">Pseudovirgaria hyperparasitica</name>
    <dbReference type="NCBI Taxonomy" id="470096"/>
    <lineage>
        <taxon>Eukaryota</taxon>
        <taxon>Fungi</taxon>
        <taxon>Dikarya</taxon>
        <taxon>Ascomycota</taxon>
        <taxon>Pezizomycotina</taxon>
        <taxon>Dothideomycetes</taxon>
        <taxon>Dothideomycetes incertae sedis</taxon>
        <taxon>Acrospermales</taxon>
        <taxon>Acrospermaceae</taxon>
        <taxon>Pseudovirgaria</taxon>
    </lineage>
</organism>
<dbReference type="Gene3D" id="1.10.520.10">
    <property type="match status" value="1"/>
</dbReference>
<keyword evidence="7" id="KW-1185">Reference proteome</keyword>
<dbReference type="Pfam" id="PF00141">
    <property type="entry name" value="peroxidase"/>
    <property type="match status" value="1"/>
</dbReference>
<feature type="domain" description="Plant heme peroxidase family profile" evidence="4">
    <location>
        <begin position="121"/>
        <end position="335"/>
    </location>
</feature>
<evidence type="ECO:0000313" key="7">
    <source>
        <dbReference type="Proteomes" id="UP000799437"/>
    </source>
</evidence>
<sequence length="752" mass="80840">MVQWQFVSICVSLALYANAAPTWPSTMDELEDIMFLNTGYRAKGFSTEVTPCSFSSKGPGRITAAEWIRTAFHDMIAGVVSSTAGGMDASIMYETKALENIGTAFNSSLLNFAPFFSSRSSMADLIAMGMYTAVRSCGGPVIPIRTGRIDATRSGATAFVPQPQNSVGTFQNQFNRVGFNLSDMIAVTACGHTTGGVHAAFFPEIVPAGTAPDDFAQFDKTATFDTKIATDFLANNSTDPLVVGPSTKNTRDSDGRIFKADNNVTITSLTNPDTFRSTCARVLQKLIDVVPTSVRLTDPLIPYEAKPIALQLRLLDGGSSMAFTGEIRIRTTTRSAAQIASVQLVYRDRTGGNVCGACTIDASTEAGRANGFDDSFSFFSFASQIQANSSISSFNIAVTRTDGQQEIFDNNGAGYPVQDSIILQSPQSCIKDSASPDKKNMTIVAAVRDETATLPVNTSLVFKVARRNVPIDIPALSVESYTMSKQYTVGPYSLYALAYALNTSQALNTVFNVSAGAGASRLTDAFKLTSDLPSECCYHHAAPTPTPTFASNYQGCYIDSVSGRALNGSATNDHLTLTLANCATFCSEYSFYGLEYTYQCFCGNTLNSVLAPEYDCNMPCSGDDKEICGGPDRLSVYQNEAYIAPANPPIEGYEYKACYVDMRSARVLGPVVISDDTGLTVGECKDYCNGSRYFGTEYGRECWCGNELGPSATVAPESDCFTRCAGDRATLCGAPDRLSLYQWVDAKASRDR</sequence>
<feature type="domain" description="WSC" evidence="5">
    <location>
        <begin position="550"/>
        <end position="640"/>
    </location>
</feature>
<evidence type="ECO:0000313" key="6">
    <source>
        <dbReference type="EMBL" id="KAF2758511.1"/>
    </source>
</evidence>
<dbReference type="AlphaFoldDB" id="A0A6A6WBM6"/>
<evidence type="ECO:0000256" key="1">
    <source>
        <dbReference type="ARBA" id="ARBA00022737"/>
    </source>
</evidence>
<name>A0A6A6WBM6_9PEZI</name>
<dbReference type="Pfam" id="PF01822">
    <property type="entry name" value="WSC"/>
    <property type="match status" value="2"/>
</dbReference>